<accession>A0A371EZA7</accession>
<keyword evidence="1" id="KW-0472">Membrane</keyword>
<evidence type="ECO:0000313" key="2">
    <source>
        <dbReference type="EMBL" id="RDX71392.1"/>
    </source>
</evidence>
<dbReference type="AlphaFoldDB" id="A0A371EZA7"/>
<evidence type="ECO:0000313" key="3">
    <source>
        <dbReference type="Proteomes" id="UP000257109"/>
    </source>
</evidence>
<keyword evidence="1" id="KW-1133">Transmembrane helix</keyword>
<dbReference type="Proteomes" id="UP000257109">
    <property type="component" value="Unassembled WGS sequence"/>
</dbReference>
<sequence length="111" mass="12690">MRNSTRIVVNQNPCLMKNETLSINKYVVLFDFLWMIMFIITLQGFLIICLEWASSLKMKLEITTLEFSTWVLGDFKVSITNSAPNGVVSLQMVKGNVLNEETRRKAHDSSS</sequence>
<comment type="caution">
    <text evidence="2">The sequence shown here is derived from an EMBL/GenBank/DDBJ whole genome shotgun (WGS) entry which is preliminary data.</text>
</comment>
<dbReference type="EMBL" id="QJKJ01011349">
    <property type="protein sequence ID" value="RDX71392.1"/>
    <property type="molecule type" value="Genomic_DNA"/>
</dbReference>
<keyword evidence="3" id="KW-1185">Reference proteome</keyword>
<name>A0A371EZA7_MUCPR</name>
<reference evidence="2" key="1">
    <citation type="submission" date="2018-05" db="EMBL/GenBank/DDBJ databases">
        <title>Draft genome of Mucuna pruriens seed.</title>
        <authorList>
            <person name="Nnadi N.E."/>
            <person name="Vos R."/>
            <person name="Hasami M.H."/>
            <person name="Devisetty U.K."/>
            <person name="Aguiy J.C."/>
        </authorList>
    </citation>
    <scope>NUCLEOTIDE SEQUENCE [LARGE SCALE GENOMIC DNA]</scope>
    <source>
        <strain evidence="2">JCA_2017</strain>
    </source>
</reference>
<proteinExistence type="predicted"/>
<organism evidence="2 3">
    <name type="scientific">Mucuna pruriens</name>
    <name type="common">Velvet bean</name>
    <name type="synonym">Dolichos pruriens</name>
    <dbReference type="NCBI Taxonomy" id="157652"/>
    <lineage>
        <taxon>Eukaryota</taxon>
        <taxon>Viridiplantae</taxon>
        <taxon>Streptophyta</taxon>
        <taxon>Embryophyta</taxon>
        <taxon>Tracheophyta</taxon>
        <taxon>Spermatophyta</taxon>
        <taxon>Magnoliopsida</taxon>
        <taxon>eudicotyledons</taxon>
        <taxon>Gunneridae</taxon>
        <taxon>Pentapetalae</taxon>
        <taxon>rosids</taxon>
        <taxon>fabids</taxon>
        <taxon>Fabales</taxon>
        <taxon>Fabaceae</taxon>
        <taxon>Papilionoideae</taxon>
        <taxon>50 kb inversion clade</taxon>
        <taxon>NPAAA clade</taxon>
        <taxon>indigoferoid/millettioid clade</taxon>
        <taxon>Phaseoleae</taxon>
        <taxon>Mucuna</taxon>
    </lineage>
</organism>
<keyword evidence="1" id="KW-0812">Transmembrane</keyword>
<evidence type="ECO:0000256" key="1">
    <source>
        <dbReference type="SAM" id="Phobius"/>
    </source>
</evidence>
<protein>
    <submittedName>
        <fullName evidence="2">Uncharacterized protein</fullName>
    </submittedName>
</protein>
<feature type="transmembrane region" description="Helical" evidence="1">
    <location>
        <begin position="26"/>
        <end position="50"/>
    </location>
</feature>
<feature type="non-terminal residue" evidence="2">
    <location>
        <position position="1"/>
    </location>
</feature>
<gene>
    <name evidence="2" type="ORF">CR513_49269</name>
</gene>
<dbReference type="OrthoDB" id="1727975at2759"/>